<protein>
    <recommendedName>
        <fullName evidence="2">Gfo/Idh/MocA-like oxidoreductase C-terminal domain-containing protein</fullName>
    </recommendedName>
</protein>
<dbReference type="Gene3D" id="3.30.360.10">
    <property type="entry name" value="Dihydrodipicolinate Reductase, domain 2"/>
    <property type="match status" value="1"/>
</dbReference>
<evidence type="ECO:0008006" key="2">
    <source>
        <dbReference type="Google" id="ProtNLM"/>
    </source>
</evidence>
<organism evidence="1">
    <name type="scientific">marine sediment metagenome</name>
    <dbReference type="NCBI Taxonomy" id="412755"/>
    <lineage>
        <taxon>unclassified sequences</taxon>
        <taxon>metagenomes</taxon>
        <taxon>ecological metagenomes</taxon>
    </lineage>
</organism>
<dbReference type="AlphaFoldDB" id="A0A0F9DME3"/>
<accession>A0A0F9DME3</accession>
<gene>
    <name evidence="1" type="ORF">LCGC14_2180610</name>
</gene>
<dbReference type="EMBL" id="LAZR01028349">
    <property type="protein sequence ID" value="KKL62888.1"/>
    <property type="molecule type" value="Genomic_DNA"/>
</dbReference>
<evidence type="ECO:0000313" key="1">
    <source>
        <dbReference type="EMBL" id="KKL62888.1"/>
    </source>
</evidence>
<reference evidence="1" key="1">
    <citation type="journal article" date="2015" name="Nature">
        <title>Complex archaea that bridge the gap between prokaryotes and eukaryotes.</title>
        <authorList>
            <person name="Spang A."/>
            <person name="Saw J.H."/>
            <person name="Jorgensen S.L."/>
            <person name="Zaremba-Niedzwiedzka K."/>
            <person name="Martijn J."/>
            <person name="Lind A.E."/>
            <person name="van Eijk R."/>
            <person name="Schleper C."/>
            <person name="Guy L."/>
            <person name="Ettema T.J."/>
        </authorList>
    </citation>
    <scope>NUCLEOTIDE SEQUENCE</scope>
</reference>
<sequence>HMLGWEHHHCHTIFHFVNCVANDLEVSPWGATFEDGLKVQLILDALQRSEKERGWVKVEQ</sequence>
<proteinExistence type="predicted"/>
<name>A0A0F9DME3_9ZZZZ</name>
<comment type="caution">
    <text evidence="1">The sequence shown here is derived from an EMBL/GenBank/DDBJ whole genome shotgun (WGS) entry which is preliminary data.</text>
</comment>
<feature type="non-terminal residue" evidence="1">
    <location>
        <position position="1"/>
    </location>
</feature>